<sequence length="148" mass="16407">MAQQQERVERFSNELREGPPASERSIKEILDTLRPQVQELVNKQMELARAELTPVGRKAGIAVGLLAVGALFMLLFLVFFLLTGMYIMWYAGFPLWAAAGIITVILLLIGGLLAGLGAGRLRTLNPKPERTLAALQQNIDWLRGQLRP</sequence>
<keyword evidence="2" id="KW-0472">Membrane</keyword>
<organism evidence="3">
    <name type="scientific">uncultured Rubrobacteraceae bacterium</name>
    <dbReference type="NCBI Taxonomy" id="349277"/>
    <lineage>
        <taxon>Bacteria</taxon>
        <taxon>Bacillati</taxon>
        <taxon>Actinomycetota</taxon>
        <taxon>Rubrobacteria</taxon>
        <taxon>Rubrobacterales</taxon>
        <taxon>Rubrobacteraceae</taxon>
        <taxon>environmental samples</taxon>
    </lineage>
</organism>
<keyword evidence="2" id="KW-0812">Transmembrane</keyword>
<evidence type="ECO:0008006" key="4">
    <source>
        <dbReference type="Google" id="ProtNLM"/>
    </source>
</evidence>
<protein>
    <recommendedName>
        <fullName evidence="4">Phage holin family protein</fullName>
    </recommendedName>
</protein>
<dbReference type="EMBL" id="CADCVD010000136">
    <property type="protein sequence ID" value="CAA9454173.1"/>
    <property type="molecule type" value="Genomic_DNA"/>
</dbReference>
<name>A0A6J4R314_9ACTN</name>
<feature type="transmembrane region" description="Helical" evidence="2">
    <location>
        <begin position="95"/>
        <end position="118"/>
    </location>
</feature>
<dbReference type="AlphaFoldDB" id="A0A6J4R314"/>
<dbReference type="InterPro" id="IPR009937">
    <property type="entry name" value="Phage_holin_3_6"/>
</dbReference>
<feature type="compositionally biased region" description="Basic and acidic residues" evidence="1">
    <location>
        <begin position="1"/>
        <end position="17"/>
    </location>
</feature>
<reference evidence="3" key="1">
    <citation type="submission" date="2020-02" db="EMBL/GenBank/DDBJ databases">
        <authorList>
            <person name="Meier V. D."/>
        </authorList>
    </citation>
    <scope>NUCLEOTIDE SEQUENCE</scope>
    <source>
        <strain evidence="3">AVDCRST_MAG37</strain>
    </source>
</reference>
<evidence type="ECO:0000256" key="1">
    <source>
        <dbReference type="SAM" id="MobiDB-lite"/>
    </source>
</evidence>
<evidence type="ECO:0000256" key="2">
    <source>
        <dbReference type="SAM" id="Phobius"/>
    </source>
</evidence>
<proteinExistence type="predicted"/>
<accession>A0A6J4R314</accession>
<feature type="transmembrane region" description="Helical" evidence="2">
    <location>
        <begin position="59"/>
        <end position="89"/>
    </location>
</feature>
<evidence type="ECO:0000313" key="3">
    <source>
        <dbReference type="EMBL" id="CAA9454173.1"/>
    </source>
</evidence>
<keyword evidence="2" id="KW-1133">Transmembrane helix</keyword>
<feature type="region of interest" description="Disordered" evidence="1">
    <location>
        <begin position="1"/>
        <end position="21"/>
    </location>
</feature>
<dbReference type="Pfam" id="PF07332">
    <property type="entry name" value="Phage_holin_3_6"/>
    <property type="match status" value="1"/>
</dbReference>
<gene>
    <name evidence="3" type="ORF">AVDCRST_MAG37-2723</name>
</gene>